<reference evidence="4" key="1">
    <citation type="submission" date="2020-11" db="EMBL/GenBank/DDBJ databases">
        <authorList>
            <person name="Tran Van P."/>
        </authorList>
    </citation>
    <scope>NUCLEOTIDE SEQUENCE</scope>
</reference>
<protein>
    <recommendedName>
        <fullName evidence="3">Alpha-tubulin N-acetyltransferase</fullName>
        <shortName evidence="3">Alpha-TAT</shortName>
        <shortName evidence="3">TAT</shortName>
        <ecNumber evidence="3">2.3.1.108</ecNumber>
    </recommendedName>
    <alternativeName>
        <fullName evidence="3">Acetyltransferase mec-17 homolog</fullName>
    </alternativeName>
</protein>
<dbReference type="PANTHER" id="PTHR12327">
    <property type="entry name" value="ALPHA-TUBULIN N-ACETYLTRANSFERASE 1"/>
    <property type="match status" value="1"/>
</dbReference>
<gene>
    <name evidence="4" type="ORF">CTOB1V02_LOCUS1685</name>
</gene>
<dbReference type="InterPro" id="IPR016181">
    <property type="entry name" value="Acyl_CoA_acyltransferase"/>
</dbReference>
<dbReference type="EMBL" id="OB660242">
    <property type="protein sequence ID" value="CAD7223705.1"/>
    <property type="molecule type" value="Genomic_DNA"/>
</dbReference>
<feature type="binding site" evidence="3">
    <location>
        <begin position="165"/>
        <end position="174"/>
    </location>
    <ligand>
        <name>acetyl-CoA</name>
        <dbReference type="ChEBI" id="CHEBI:57288"/>
    </ligand>
</feature>
<dbReference type="GO" id="GO:0048666">
    <property type="term" value="P:neuron development"/>
    <property type="evidence" value="ECO:0007669"/>
    <property type="project" value="UniProtKB-UniRule"/>
</dbReference>
<feature type="binding site" evidence="3">
    <location>
        <begin position="120"/>
        <end position="133"/>
    </location>
    <ligand>
        <name>acetyl-CoA</name>
        <dbReference type="ChEBI" id="CHEBI:57288"/>
    </ligand>
</feature>
<dbReference type="AlphaFoldDB" id="A0A7R8ZGT9"/>
<dbReference type="HAMAP" id="MF_03130">
    <property type="entry name" value="mec17"/>
    <property type="match status" value="1"/>
</dbReference>
<dbReference type="InterPro" id="IPR007965">
    <property type="entry name" value="GNAT_ATAT"/>
</dbReference>
<proteinExistence type="inferred from homology"/>
<dbReference type="GO" id="GO:0070507">
    <property type="term" value="P:regulation of microtubule cytoskeleton organization"/>
    <property type="evidence" value="ECO:0007669"/>
    <property type="project" value="UniProtKB-UniRule"/>
</dbReference>
<dbReference type="InterPro" id="IPR038746">
    <property type="entry name" value="Atat"/>
</dbReference>
<dbReference type="SUPFAM" id="SSF55729">
    <property type="entry name" value="Acyl-CoA N-acyltransferases (Nat)"/>
    <property type="match status" value="1"/>
</dbReference>
<dbReference type="Pfam" id="PF05301">
    <property type="entry name" value="Acetyltransf_16"/>
    <property type="match status" value="1"/>
</dbReference>
<keyword evidence="2 3" id="KW-0012">Acyltransferase</keyword>
<dbReference type="PROSITE" id="PS51730">
    <property type="entry name" value="GNAT_ATAT"/>
    <property type="match status" value="1"/>
</dbReference>
<dbReference type="GO" id="GO:0019799">
    <property type="term" value="F:tubulin N-acetyltransferase activity"/>
    <property type="evidence" value="ECO:0007669"/>
    <property type="project" value="UniProtKB-UniRule"/>
</dbReference>
<keyword evidence="1 3" id="KW-0808">Transferase</keyword>
<comment type="similarity">
    <text evidence="3">Belongs to the acetyltransferase ATAT1 family.</text>
</comment>
<dbReference type="Gene3D" id="3.40.630.30">
    <property type="match status" value="1"/>
</dbReference>
<feature type="site" description="Crucial for catalytic activity" evidence="3">
    <location>
        <position position="60"/>
    </location>
</feature>
<evidence type="ECO:0000256" key="1">
    <source>
        <dbReference type="ARBA" id="ARBA00022679"/>
    </source>
</evidence>
<name>A0A7R8ZGT9_9CRUS</name>
<dbReference type="EC" id="2.3.1.108" evidence="3"/>
<comment type="function">
    <text evidence="3">Specifically acetylates 'Lys-40' in alpha-tubulin on the lumenal side of microtubules. Promotes microtubule destabilization and accelerates microtubule dynamics; this activity may be independent of acetylation activity. Acetylates alpha-tubulin with a slow enzymatic rate, due to a catalytic site that is not optimized for acetyl transfer. Enters the microtubule through each end and diffuses quickly throughout the lumen of microtubules. Acetylates only long/old microtubules because of its slow acetylation rate since it does not have time to act on dynamically unstable microtubules before the enzyme is released.</text>
</comment>
<dbReference type="GO" id="GO:0005874">
    <property type="term" value="C:microtubule"/>
    <property type="evidence" value="ECO:0007669"/>
    <property type="project" value="InterPro"/>
</dbReference>
<sequence length="287" mass="32077">MDVLTLLSDVLVGSVAKLSATQPRILRIVKPDGTVEAVEVKRLVLEKVVNYLGLMSAVAQELSTPITTLEKLEDSNTQNLYLIADQSMVVGFLKVGRKKLFIIDDYCVQNEVSPLCILDFYVHESRQRQGFGKKIFDFMLQQCKALLLFQNEDVQPQHLAIDRPSIKLLSFLEKYYMLSAKIPQANNFVVFDGFFDCRPDPAKPNTRDRLLWESTSAMSRSPAGSPKLRAKPLMPSGGWTPAPVIPPHIQNAPLNKRGYGTSHGARNQSSLAEILHHDSTGETLKQK</sequence>
<dbReference type="OrthoDB" id="447510at2759"/>
<evidence type="ECO:0000256" key="3">
    <source>
        <dbReference type="HAMAP-Rule" id="MF_03130"/>
    </source>
</evidence>
<dbReference type="CDD" id="cd04301">
    <property type="entry name" value="NAT_SF"/>
    <property type="match status" value="1"/>
</dbReference>
<dbReference type="PANTHER" id="PTHR12327:SF0">
    <property type="entry name" value="ALPHA-TUBULIN N-ACETYLTRANSFERASE 1"/>
    <property type="match status" value="1"/>
</dbReference>
<organism evidence="4">
    <name type="scientific">Cyprideis torosa</name>
    <dbReference type="NCBI Taxonomy" id="163714"/>
    <lineage>
        <taxon>Eukaryota</taxon>
        <taxon>Metazoa</taxon>
        <taxon>Ecdysozoa</taxon>
        <taxon>Arthropoda</taxon>
        <taxon>Crustacea</taxon>
        <taxon>Oligostraca</taxon>
        <taxon>Ostracoda</taxon>
        <taxon>Podocopa</taxon>
        <taxon>Podocopida</taxon>
        <taxon>Cytherocopina</taxon>
        <taxon>Cytheroidea</taxon>
        <taxon>Cytherideidae</taxon>
        <taxon>Cyprideis</taxon>
    </lineage>
</organism>
<comment type="catalytic activity">
    <reaction evidence="3">
        <text>L-lysyl-[alpha-tubulin] + acetyl-CoA = N(6)-acetyl-L-lysyl-[alpha-tubulin] + CoA + H(+)</text>
        <dbReference type="Rhea" id="RHEA:15277"/>
        <dbReference type="Rhea" id="RHEA-COMP:11278"/>
        <dbReference type="Rhea" id="RHEA-COMP:11279"/>
        <dbReference type="ChEBI" id="CHEBI:15378"/>
        <dbReference type="ChEBI" id="CHEBI:29969"/>
        <dbReference type="ChEBI" id="CHEBI:57287"/>
        <dbReference type="ChEBI" id="CHEBI:57288"/>
        <dbReference type="ChEBI" id="CHEBI:61930"/>
        <dbReference type="EC" id="2.3.1.108"/>
    </reaction>
</comment>
<accession>A0A7R8ZGT9</accession>
<evidence type="ECO:0000313" key="4">
    <source>
        <dbReference type="EMBL" id="CAD7223705.1"/>
    </source>
</evidence>
<evidence type="ECO:0000256" key="2">
    <source>
        <dbReference type="ARBA" id="ARBA00023315"/>
    </source>
</evidence>